<protein>
    <submittedName>
        <fullName evidence="3">Metallo-dependent phosphatase</fullName>
    </submittedName>
</protein>
<dbReference type="Proteomes" id="UP000077248">
    <property type="component" value="Unassembled WGS sequence"/>
</dbReference>
<dbReference type="EMBL" id="KV441469">
    <property type="protein sequence ID" value="OAG26249.1"/>
    <property type="molecule type" value="Genomic_DNA"/>
</dbReference>
<dbReference type="SUPFAM" id="SSF56300">
    <property type="entry name" value="Metallo-dependent phosphatases"/>
    <property type="match status" value="1"/>
</dbReference>
<keyword evidence="1" id="KW-0812">Transmembrane</keyword>
<dbReference type="STRING" id="5599.A0A177E5I0"/>
<evidence type="ECO:0000256" key="1">
    <source>
        <dbReference type="SAM" id="Phobius"/>
    </source>
</evidence>
<evidence type="ECO:0000313" key="6">
    <source>
        <dbReference type="Proteomes" id="UP000291422"/>
    </source>
</evidence>
<feature type="transmembrane region" description="Helical" evidence="1">
    <location>
        <begin position="72"/>
        <end position="90"/>
    </location>
</feature>
<dbReference type="InterPro" id="IPR050126">
    <property type="entry name" value="Ap4A_hydrolase"/>
</dbReference>
<evidence type="ECO:0000313" key="4">
    <source>
        <dbReference type="EMBL" id="RYN81584.1"/>
    </source>
</evidence>
<name>A0A177E5I0_ALTAL</name>
<dbReference type="GO" id="GO:0006798">
    <property type="term" value="P:polyphosphate catabolic process"/>
    <property type="evidence" value="ECO:0007669"/>
    <property type="project" value="TreeGrafter"/>
</dbReference>
<feature type="domain" description="Calcineurin-like phosphoesterase" evidence="2">
    <location>
        <begin position="139"/>
        <end position="346"/>
    </location>
</feature>
<proteinExistence type="predicted"/>
<evidence type="ECO:0000313" key="3">
    <source>
        <dbReference type="EMBL" id="OAG26249.1"/>
    </source>
</evidence>
<dbReference type="RefSeq" id="XP_018391670.1">
    <property type="nucleotide sequence ID" value="XM_018533877.1"/>
</dbReference>
<dbReference type="Proteomes" id="UP000291422">
    <property type="component" value="Unassembled WGS sequence"/>
</dbReference>
<dbReference type="KEGG" id="aalt:CC77DRAFT_925781"/>
<dbReference type="EMBL" id="PDXD01000002">
    <property type="protein sequence ID" value="RYN81584.1"/>
    <property type="molecule type" value="Genomic_DNA"/>
</dbReference>
<dbReference type="Pfam" id="PF00149">
    <property type="entry name" value="Metallophos"/>
    <property type="match status" value="1"/>
</dbReference>
<dbReference type="GeneID" id="29119471"/>
<dbReference type="InterPro" id="IPR029052">
    <property type="entry name" value="Metallo-depent_PP-like"/>
</dbReference>
<dbReference type="PANTHER" id="PTHR42850">
    <property type="entry name" value="METALLOPHOSPHOESTERASE"/>
    <property type="match status" value="1"/>
</dbReference>
<keyword evidence="1" id="KW-1133">Transmembrane helix</keyword>
<dbReference type="GO" id="GO:0005737">
    <property type="term" value="C:cytoplasm"/>
    <property type="evidence" value="ECO:0007669"/>
    <property type="project" value="TreeGrafter"/>
</dbReference>
<dbReference type="GO" id="GO:0000298">
    <property type="term" value="F:endopolyphosphatase activity"/>
    <property type="evidence" value="ECO:0007669"/>
    <property type="project" value="TreeGrafter"/>
</dbReference>
<keyword evidence="1" id="KW-0472">Membrane</keyword>
<reference evidence="6" key="2">
    <citation type="journal article" date="2019" name="bioRxiv">
        <title>Genomics, evolutionary history and diagnostics of the Alternaria alternata species group including apple and Asian pear pathotypes.</title>
        <authorList>
            <person name="Armitage A.D."/>
            <person name="Cockerton H.M."/>
            <person name="Sreenivasaprasad S."/>
            <person name="Woodhall J.W."/>
            <person name="Lane C.R."/>
            <person name="Harrison R.J."/>
            <person name="Clarkson J.P."/>
        </authorList>
    </citation>
    <scope>NUCLEOTIDE SEQUENCE [LARGE SCALE GENOMIC DNA]</scope>
    <source>
        <strain evidence="6">FERA 1177</strain>
    </source>
</reference>
<reference evidence="4" key="3">
    <citation type="journal article" date="2019" name="J. ISSAAS">
        <title>Genomics, evolutionary history and diagnostics of the Alternaria alternata species group including apple and Asian pear pathotypes.</title>
        <authorList>
            <person name="Armitage A.D."/>
            <person name="Cockerton H.M."/>
            <person name="Sreenivasaprasad S."/>
            <person name="Woodhall J."/>
            <person name="Lane C."/>
            <person name="Harrison R.J."/>
            <person name="Clarkson J.P."/>
        </authorList>
    </citation>
    <scope>NUCLEOTIDE SEQUENCE</scope>
    <source>
        <strain evidence="4">FERA 1177</strain>
    </source>
</reference>
<evidence type="ECO:0000259" key="2">
    <source>
        <dbReference type="Pfam" id="PF00149"/>
    </source>
</evidence>
<dbReference type="GO" id="GO:0016791">
    <property type="term" value="F:phosphatase activity"/>
    <property type="evidence" value="ECO:0007669"/>
    <property type="project" value="TreeGrafter"/>
</dbReference>
<dbReference type="Gene3D" id="3.60.21.10">
    <property type="match status" value="1"/>
</dbReference>
<dbReference type="CDD" id="cd00144">
    <property type="entry name" value="MPP_PPP_family"/>
    <property type="match status" value="1"/>
</dbReference>
<evidence type="ECO:0000313" key="5">
    <source>
        <dbReference type="Proteomes" id="UP000077248"/>
    </source>
</evidence>
<dbReference type="InterPro" id="IPR004843">
    <property type="entry name" value="Calcineurin-like_PHP"/>
</dbReference>
<keyword evidence="5" id="KW-1185">Reference proteome</keyword>
<organism evidence="3 5">
    <name type="scientific">Alternaria alternata</name>
    <name type="common">Alternaria rot fungus</name>
    <name type="synonym">Torula alternata</name>
    <dbReference type="NCBI Taxonomy" id="5599"/>
    <lineage>
        <taxon>Eukaryota</taxon>
        <taxon>Fungi</taxon>
        <taxon>Dikarya</taxon>
        <taxon>Ascomycota</taxon>
        <taxon>Pezizomycotina</taxon>
        <taxon>Dothideomycetes</taxon>
        <taxon>Pleosporomycetidae</taxon>
        <taxon>Pleosporales</taxon>
        <taxon>Pleosporineae</taxon>
        <taxon>Pleosporaceae</taxon>
        <taxon>Alternaria</taxon>
        <taxon>Alternaria sect. Alternaria</taxon>
        <taxon>Alternaria alternata complex</taxon>
    </lineage>
</organism>
<reference evidence="3 5" key="1">
    <citation type="submission" date="2016-05" db="EMBL/GenBank/DDBJ databases">
        <title>Comparative analysis of secretome profiles of manganese(II)-oxidizing ascomycete fungi.</title>
        <authorList>
            <consortium name="DOE Joint Genome Institute"/>
            <person name="Zeiner C.A."/>
            <person name="Purvine S.O."/>
            <person name="Zink E.M."/>
            <person name="Wu S."/>
            <person name="Pasa-Tolic L."/>
            <person name="Chaput D.L."/>
            <person name="Haridas S."/>
            <person name="Grigoriev I.V."/>
            <person name="Santelli C.M."/>
            <person name="Hansel C.M."/>
        </authorList>
    </citation>
    <scope>NUCLEOTIDE SEQUENCE [LARGE SCALE GENOMIC DNA]</scope>
    <source>
        <strain evidence="3 5">SRC1lrK2f</strain>
    </source>
</reference>
<dbReference type="PANTHER" id="PTHR42850:SF4">
    <property type="entry name" value="ZINC-DEPENDENT ENDOPOLYPHOSPHATASE"/>
    <property type="match status" value="1"/>
</dbReference>
<sequence>MTSYRDHPYAHAQNRPRPLIEQIPDYRDDLDVSDEEDGFYARDDDFLIPPKFQAAITRTTDRIPRRIKRHSGTYLVIAILFIISWFTYLGPKRTAHKMEIHAMDNVPTMVYGSNVRPEFKGMIQVSDMDEQHLPKKHSRLVFVGDVHGCRKELEHLLKKIDFNHKHDHLVLTGDMIAKGPDSPGVIKLAQKIGASCVRGNWEDKLLLSIAEAQDRHVLKFSPDDSPDAKVDFVDQVSQSHGDYKLRKLAKQFTRREIEYLQQCPVILRVGTVPTLGNLVTVHAGLVPDTPLEHQDPFHVMNMRTIDLKTRIPSSKHAGTPWEKFWNHRQEKIKQEGRATVVYGHNRKKGLNIHEYSYGLDTGCVSGGKLTALVVDGEGKTELVHVKCEKANGYASD</sequence>
<gene>
    <name evidence="4" type="ORF">AA0117_g2366</name>
    <name evidence="3" type="ORF">CC77DRAFT_925781</name>
</gene>
<accession>A0A177E5I0</accession>
<dbReference type="AlphaFoldDB" id="A0A177E5I0"/>
<dbReference type="OMA" id="LLPKMFI"/>
<dbReference type="VEuPathDB" id="FungiDB:CC77DRAFT_925781"/>